<dbReference type="AlphaFoldDB" id="A0A0E9SKT5"/>
<accession>A0A0E9SKT5</accession>
<organism evidence="1">
    <name type="scientific">Anguilla anguilla</name>
    <name type="common">European freshwater eel</name>
    <name type="synonym">Muraena anguilla</name>
    <dbReference type="NCBI Taxonomy" id="7936"/>
    <lineage>
        <taxon>Eukaryota</taxon>
        <taxon>Metazoa</taxon>
        <taxon>Chordata</taxon>
        <taxon>Craniata</taxon>
        <taxon>Vertebrata</taxon>
        <taxon>Euteleostomi</taxon>
        <taxon>Actinopterygii</taxon>
        <taxon>Neopterygii</taxon>
        <taxon>Teleostei</taxon>
        <taxon>Anguilliformes</taxon>
        <taxon>Anguillidae</taxon>
        <taxon>Anguilla</taxon>
    </lineage>
</organism>
<dbReference type="EMBL" id="GBXM01066750">
    <property type="protein sequence ID" value="JAH41827.1"/>
    <property type="molecule type" value="Transcribed_RNA"/>
</dbReference>
<evidence type="ECO:0000313" key="1">
    <source>
        <dbReference type="EMBL" id="JAH41827.1"/>
    </source>
</evidence>
<reference evidence="1" key="1">
    <citation type="submission" date="2014-11" db="EMBL/GenBank/DDBJ databases">
        <authorList>
            <person name="Amaro Gonzalez C."/>
        </authorList>
    </citation>
    <scope>NUCLEOTIDE SEQUENCE</scope>
</reference>
<name>A0A0E9SKT5_ANGAN</name>
<protein>
    <submittedName>
        <fullName evidence="1">Uncharacterized protein</fullName>
    </submittedName>
</protein>
<sequence length="25" mass="2656">MSELIQGKALTTVSSVKKASNHPQT</sequence>
<proteinExistence type="predicted"/>
<reference evidence="1" key="2">
    <citation type="journal article" date="2015" name="Fish Shellfish Immunol.">
        <title>Early steps in the European eel (Anguilla anguilla)-Vibrio vulnificus interaction in the gills: Role of the RtxA13 toxin.</title>
        <authorList>
            <person name="Callol A."/>
            <person name="Pajuelo D."/>
            <person name="Ebbesson L."/>
            <person name="Teles M."/>
            <person name="MacKenzie S."/>
            <person name="Amaro C."/>
        </authorList>
    </citation>
    <scope>NUCLEOTIDE SEQUENCE</scope>
</reference>